<accession>A0ACB0Z8T8</accession>
<gene>
    <name evidence="1" type="ORF">MENTE1834_LOCUS22212</name>
</gene>
<dbReference type="Proteomes" id="UP001497535">
    <property type="component" value="Unassembled WGS sequence"/>
</dbReference>
<evidence type="ECO:0000313" key="1">
    <source>
        <dbReference type="EMBL" id="CAK5075411.1"/>
    </source>
</evidence>
<comment type="caution">
    <text evidence="1">The sequence shown here is derived from an EMBL/GenBank/DDBJ whole genome shotgun (WGS) entry which is preliminary data.</text>
</comment>
<evidence type="ECO:0000313" key="2">
    <source>
        <dbReference type="Proteomes" id="UP001497535"/>
    </source>
</evidence>
<keyword evidence="2" id="KW-1185">Reference proteome</keyword>
<proteinExistence type="predicted"/>
<reference evidence="1" key="1">
    <citation type="submission" date="2023-11" db="EMBL/GenBank/DDBJ databases">
        <authorList>
            <person name="Poullet M."/>
        </authorList>
    </citation>
    <scope>NUCLEOTIDE SEQUENCE</scope>
    <source>
        <strain evidence="1">E1834</strain>
    </source>
</reference>
<dbReference type="EMBL" id="CAVMJV010000028">
    <property type="protein sequence ID" value="CAK5075411.1"/>
    <property type="molecule type" value="Genomic_DNA"/>
</dbReference>
<protein>
    <submittedName>
        <fullName evidence="1">Uncharacterized protein</fullName>
    </submittedName>
</protein>
<organism evidence="1 2">
    <name type="scientific">Meloidogyne enterolobii</name>
    <name type="common">Root-knot nematode worm</name>
    <name type="synonym">Meloidogyne mayaguensis</name>
    <dbReference type="NCBI Taxonomy" id="390850"/>
    <lineage>
        <taxon>Eukaryota</taxon>
        <taxon>Metazoa</taxon>
        <taxon>Ecdysozoa</taxon>
        <taxon>Nematoda</taxon>
        <taxon>Chromadorea</taxon>
        <taxon>Rhabditida</taxon>
        <taxon>Tylenchina</taxon>
        <taxon>Tylenchomorpha</taxon>
        <taxon>Tylenchoidea</taxon>
        <taxon>Meloidogynidae</taxon>
        <taxon>Meloidogyninae</taxon>
        <taxon>Meloidogyne</taxon>
    </lineage>
</organism>
<sequence>MDVPLPSLLPGIFPTTNSMLRGSGILYWLSSKAGLINCSKPVHATVSFQIKDFCDSGVTDLTQYLRVGFRLAFHAIPNSSSEWIANYVSPISEQDLANGVTNDDQELNIESFESNNMPTGKNGKDTYSLEKEMRALSFLLGIFQKNGQLYIPLSNLHSRISNSGDAELSRYIGSSSLKRRQFVEDRSYIFMLADNDVVYLQAPEIYQTVTLLADFLLKHGGVTSSDLLFSFFNKCVNIPISIKESIQNRKSPTFYAIFISPSICFCTISFSIFCWRSSQFAIF</sequence>
<name>A0ACB0Z8T8_MELEN</name>